<evidence type="ECO:0000256" key="17">
    <source>
        <dbReference type="ARBA" id="ARBA00048773"/>
    </source>
</evidence>
<feature type="compositionally biased region" description="Polar residues" evidence="19">
    <location>
        <begin position="754"/>
        <end position="765"/>
    </location>
</feature>
<accession>A0A210PHC1</accession>
<evidence type="ECO:0000256" key="14">
    <source>
        <dbReference type="ARBA" id="ARBA00023170"/>
    </source>
</evidence>
<dbReference type="CDD" id="cd14054">
    <property type="entry name" value="STKc_BMPR2_AMHR2"/>
    <property type="match status" value="1"/>
</dbReference>
<evidence type="ECO:0000256" key="16">
    <source>
        <dbReference type="ARBA" id="ARBA00047681"/>
    </source>
</evidence>
<comment type="similarity">
    <text evidence="2 18">Belongs to the protein kinase superfamily. TKL Ser/Thr protein kinase family. TGFB receptor subfamily.</text>
</comment>
<feature type="region of interest" description="Disordered" evidence="19">
    <location>
        <begin position="938"/>
        <end position="1003"/>
    </location>
</feature>
<dbReference type="AlphaFoldDB" id="A0A210PHC1"/>
<evidence type="ECO:0000313" key="23">
    <source>
        <dbReference type="Proteomes" id="UP000242188"/>
    </source>
</evidence>
<comment type="subcellular location">
    <subcellularLocation>
        <location evidence="1 18">Membrane</location>
        <topology evidence="1 18">Single-pass type I membrane protein</topology>
    </subcellularLocation>
</comment>
<keyword evidence="9 18" id="KW-0418">Kinase</keyword>
<dbReference type="InterPro" id="IPR011009">
    <property type="entry name" value="Kinase-like_dom_sf"/>
</dbReference>
<evidence type="ECO:0000256" key="18">
    <source>
        <dbReference type="RuleBase" id="RU361271"/>
    </source>
</evidence>
<feature type="region of interest" description="Disordered" evidence="19">
    <location>
        <begin position="1079"/>
        <end position="1109"/>
    </location>
</feature>
<dbReference type="SUPFAM" id="SSF56112">
    <property type="entry name" value="Protein kinase-like (PK-like)"/>
    <property type="match status" value="1"/>
</dbReference>
<dbReference type="STRING" id="6573.A0A210PHC1"/>
<dbReference type="PANTHER" id="PTHR23255:SF100">
    <property type="entry name" value="RECEPTOR PROTEIN SERINE_THREONINE KINASE"/>
    <property type="match status" value="1"/>
</dbReference>
<evidence type="ECO:0000256" key="19">
    <source>
        <dbReference type="SAM" id="MobiDB-lite"/>
    </source>
</evidence>
<dbReference type="GO" id="GO:0043235">
    <property type="term" value="C:receptor complex"/>
    <property type="evidence" value="ECO:0007669"/>
    <property type="project" value="TreeGrafter"/>
</dbReference>
<dbReference type="GO" id="GO:0046872">
    <property type="term" value="F:metal ion binding"/>
    <property type="evidence" value="ECO:0007669"/>
    <property type="project" value="UniProtKB-KW"/>
</dbReference>
<organism evidence="22 23">
    <name type="scientific">Mizuhopecten yessoensis</name>
    <name type="common">Japanese scallop</name>
    <name type="synonym">Patinopecten yessoensis</name>
    <dbReference type="NCBI Taxonomy" id="6573"/>
    <lineage>
        <taxon>Eukaryota</taxon>
        <taxon>Metazoa</taxon>
        <taxon>Spiralia</taxon>
        <taxon>Lophotrochozoa</taxon>
        <taxon>Mollusca</taxon>
        <taxon>Bivalvia</taxon>
        <taxon>Autobranchia</taxon>
        <taxon>Pteriomorphia</taxon>
        <taxon>Pectinida</taxon>
        <taxon>Pectinoidea</taxon>
        <taxon>Pectinidae</taxon>
        <taxon>Mizuhopecten</taxon>
    </lineage>
</organism>
<feature type="transmembrane region" description="Helical" evidence="18">
    <location>
        <begin position="303"/>
        <end position="324"/>
    </location>
</feature>
<keyword evidence="14 18" id="KW-0675">Receptor</keyword>
<dbReference type="CDD" id="cd23618">
    <property type="entry name" value="TFP_LU_ECD_Wit"/>
    <property type="match status" value="1"/>
</dbReference>
<dbReference type="Gene3D" id="3.30.200.20">
    <property type="entry name" value="Phosphorylase Kinase, domain 1"/>
    <property type="match status" value="1"/>
</dbReference>
<comment type="catalytic activity">
    <reaction evidence="16">
        <text>L-seryl-[receptor-protein] + ATP = O-phospho-L-seryl-[receptor-protein] + ADP + H(+)</text>
        <dbReference type="Rhea" id="RHEA:18673"/>
        <dbReference type="Rhea" id="RHEA-COMP:11022"/>
        <dbReference type="Rhea" id="RHEA-COMP:11023"/>
        <dbReference type="ChEBI" id="CHEBI:15378"/>
        <dbReference type="ChEBI" id="CHEBI:29999"/>
        <dbReference type="ChEBI" id="CHEBI:30616"/>
        <dbReference type="ChEBI" id="CHEBI:83421"/>
        <dbReference type="ChEBI" id="CHEBI:456216"/>
        <dbReference type="EC" id="2.7.11.30"/>
    </reaction>
</comment>
<gene>
    <name evidence="22" type="ORF">KP79_PYT04948</name>
</gene>
<dbReference type="GO" id="GO:0030509">
    <property type="term" value="P:BMP signaling pathway"/>
    <property type="evidence" value="ECO:0007669"/>
    <property type="project" value="TreeGrafter"/>
</dbReference>
<dbReference type="InterPro" id="IPR000333">
    <property type="entry name" value="TGFB_receptor"/>
</dbReference>
<feature type="region of interest" description="Disordered" evidence="19">
    <location>
        <begin position="736"/>
        <end position="771"/>
    </location>
</feature>
<dbReference type="InterPro" id="IPR000719">
    <property type="entry name" value="Prot_kinase_dom"/>
</dbReference>
<evidence type="ECO:0000256" key="15">
    <source>
        <dbReference type="ARBA" id="ARBA00023180"/>
    </source>
</evidence>
<keyword evidence="5 18" id="KW-0812">Transmembrane</keyword>
<proteinExistence type="inferred from homology"/>
<evidence type="ECO:0000259" key="21">
    <source>
        <dbReference type="PROSITE" id="PS50011"/>
    </source>
</evidence>
<dbReference type="Gene3D" id="2.10.60.10">
    <property type="entry name" value="CD59"/>
    <property type="match status" value="2"/>
</dbReference>
<keyword evidence="10 18" id="KW-0067">ATP-binding</keyword>
<feature type="region of interest" description="Disordered" evidence="19">
    <location>
        <begin position="891"/>
        <end position="915"/>
    </location>
</feature>
<keyword evidence="12 18" id="KW-1133">Transmembrane helix</keyword>
<dbReference type="Pfam" id="PF07714">
    <property type="entry name" value="PK_Tyr_Ser-Thr"/>
    <property type="match status" value="1"/>
</dbReference>
<keyword evidence="13 18" id="KW-0472">Membrane</keyword>
<name>A0A210PHC1_MIZYE</name>
<comment type="catalytic activity">
    <reaction evidence="17 18">
        <text>L-threonyl-[receptor-protein] + ATP = O-phospho-L-threonyl-[receptor-protein] + ADP + H(+)</text>
        <dbReference type="Rhea" id="RHEA:44880"/>
        <dbReference type="Rhea" id="RHEA-COMP:11024"/>
        <dbReference type="Rhea" id="RHEA-COMP:11025"/>
        <dbReference type="ChEBI" id="CHEBI:15378"/>
        <dbReference type="ChEBI" id="CHEBI:30013"/>
        <dbReference type="ChEBI" id="CHEBI:30616"/>
        <dbReference type="ChEBI" id="CHEBI:61977"/>
        <dbReference type="ChEBI" id="CHEBI:456216"/>
        <dbReference type="EC" id="2.7.11.30"/>
    </reaction>
</comment>
<evidence type="ECO:0000256" key="20">
    <source>
        <dbReference type="SAM" id="SignalP"/>
    </source>
</evidence>
<keyword evidence="11 18" id="KW-0460">Magnesium</keyword>
<dbReference type="EMBL" id="NEDP02076701">
    <property type="protein sequence ID" value="OWF35867.1"/>
    <property type="molecule type" value="Genomic_DNA"/>
</dbReference>
<keyword evidence="23" id="KW-1185">Reference proteome</keyword>
<dbReference type="SUPFAM" id="SSF57302">
    <property type="entry name" value="Snake toxin-like"/>
    <property type="match status" value="1"/>
</dbReference>
<dbReference type="OrthoDB" id="669224at2759"/>
<evidence type="ECO:0000256" key="2">
    <source>
        <dbReference type="ARBA" id="ARBA00009605"/>
    </source>
</evidence>
<dbReference type="EC" id="2.7.11.30" evidence="18"/>
<feature type="compositionally biased region" description="Low complexity" evidence="19">
    <location>
        <begin position="966"/>
        <end position="994"/>
    </location>
</feature>
<keyword evidence="7 20" id="KW-0732">Signal</keyword>
<comment type="caution">
    <text evidence="22">The sequence shown here is derived from an EMBL/GenBank/DDBJ whole genome shotgun (WGS) entry which is preliminary data.</text>
</comment>
<dbReference type="Proteomes" id="UP000242188">
    <property type="component" value="Unassembled WGS sequence"/>
</dbReference>
<evidence type="ECO:0000256" key="6">
    <source>
        <dbReference type="ARBA" id="ARBA00022723"/>
    </source>
</evidence>
<dbReference type="InterPro" id="IPR045860">
    <property type="entry name" value="Snake_toxin-like_sf"/>
</dbReference>
<evidence type="ECO:0000256" key="1">
    <source>
        <dbReference type="ARBA" id="ARBA00004479"/>
    </source>
</evidence>
<keyword evidence="4 18" id="KW-0808">Transferase</keyword>
<feature type="compositionally biased region" description="Basic and acidic residues" evidence="19">
    <location>
        <begin position="939"/>
        <end position="957"/>
    </location>
</feature>
<evidence type="ECO:0000256" key="12">
    <source>
        <dbReference type="ARBA" id="ARBA00022989"/>
    </source>
</evidence>
<keyword evidence="15" id="KW-0325">Glycoprotein</keyword>
<feature type="compositionally biased region" description="Polar residues" evidence="19">
    <location>
        <begin position="736"/>
        <end position="746"/>
    </location>
</feature>
<comment type="cofactor">
    <cofactor evidence="18">
        <name>Mg(2+)</name>
        <dbReference type="ChEBI" id="CHEBI:18420"/>
    </cofactor>
    <cofactor evidence="18">
        <name>Mn(2+)</name>
        <dbReference type="ChEBI" id="CHEBI:29035"/>
    </cofactor>
</comment>
<evidence type="ECO:0000256" key="9">
    <source>
        <dbReference type="ARBA" id="ARBA00022777"/>
    </source>
</evidence>
<dbReference type="PANTHER" id="PTHR23255">
    <property type="entry name" value="TRANSFORMING GROWTH FACTOR-BETA RECEPTOR TYPE I AND II"/>
    <property type="match status" value="1"/>
</dbReference>
<evidence type="ECO:0000256" key="5">
    <source>
        <dbReference type="ARBA" id="ARBA00022692"/>
    </source>
</evidence>
<evidence type="ECO:0000256" key="7">
    <source>
        <dbReference type="ARBA" id="ARBA00022729"/>
    </source>
</evidence>
<dbReference type="GO" id="GO:0005886">
    <property type="term" value="C:plasma membrane"/>
    <property type="evidence" value="ECO:0007669"/>
    <property type="project" value="TreeGrafter"/>
</dbReference>
<keyword evidence="18" id="KW-0464">Manganese</keyword>
<protein>
    <recommendedName>
        <fullName evidence="18">Serine/threonine-protein kinase receptor</fullName>
        <ecNumber evidence="18">2.7.11.30</ecNumber>
    </recommendedName>
</protein>
<feature type="domain" description="Protein kinase" evidence="21">
    <location>
        <begin position="354"/>
        <end position="658"/>
    </location>
</feature>
<sequence length="1236" mass="138307">MVPLWLFTASFVGVLLPDGAVTGSILRCAHFNRTTQIQYPDITVTLTSDGIPVVKNHVTVQCQDENHFCYTTWNRNKTTGQVTSFNQGCISGEKMSHTCLNYQYCASQIETIADFKICCCHGHTCNNYFSEAQFEVGKRENQMLSDQAQKPAIKEKTASPVDTEEYTYCAYYDGDSNQRTGGAMKNDSLSLNDYVMQDGKTVRCSKKDSCYTLWYGATNDTEATINRQGCWRTSCEMEECFSNHPIKLLEKKDYKFCCCRGDMCNTNFSDIYDPNQHTTQDPMLPAAHLLDTETYQLYKQKTIIISMVSVCSVALITIGIFLLYKLFPGARKPPTDLLAEVEAPPSSGLDLSTLKLCTQICHGRYGDVWSGFLGESPVAVKIYSSNHKQIYLSEKSIYTLPFFEHENLLKFYGGDEQILDGTTQYLLILSYIPLGALHGYLKTNTIDWSTFCKMCLTIAKGLTHLHSDIRKGDLFKPSVAHRDINSRNILVNYDLSCVIADFGFGITMMGSKIIRNGHYENAEHSSLQDVGTLRYMAPELLDGAANLRESESSLKQIDMYAFGLVIWEMSSRCSDLFQGVPTPDYMLPFQKEAGNHPTFEEMQILVSRNKVRPKFPAVWKDYNQAIRALKETIEDCWDHDAEARLTAMCVEERVSDLMTLWCQDSKHKGMTPTITTTSNLFEPLPTDTVDQQVEGHQSQCHLANGHATTGLREQIPNTQSDSSTAHLLVSSPPNSYISSDMVSQRPPSWRQDWGMSSSTTDTILSPSEGEVPLPPQKLMNVAMDKNQTVLRPHQGRNPTVERNTHKRSDEELAVSGNQLVYGGDKRLVETVQNAPSNIQNDDTSFDGFSDNLETSLVQNDVLNHHRSHPISYVQNQVHGDNHPVRPKVANVPVNNPQPGASRNVEPKSHKSKLSKLMSARELGSKLGQLSLLSKIVTRGSDKKDTDRDSARNSKENMSHVNGNFDNSSVCASASSASRSNANRPSSHSSNSTKSYGHNDNTNVNINRAVPTEVQMRKGNPVVRPLHLNISHSDETHSGRSSRNCAQPESRLGMAEIGVAKLEMVPQRAHQSIVKIRKGPYSKSTSDLSPQKACKSKRWSETGFGEEEGEENVEKGILNFKRPDSLSLKGHNYTSQKNLGESKTCSDLSLLVENSKMEDCNGVFLIEPKTKIKHRVKTPLSLKHGRFSLYDDRLMTKYFMEHPELIQDKVCKSSASLQELMLLDRNANSFMAADHNC</sequence>
<dbReference type="Gene3D" id="1.10.510.10">
    <property type="entry name" value="Transferase(Phosphotransferase) domain 1"/>
    <property type="match status" value="1"/>
</dbReference>
<evidence type="ECO:0000256" key="3">
    <source>
        <dbReference type="ARBA" id="ARBA00022527"/>
    </source>
</evidence>
<dbReference type="InterPro" id="IPR001245">
    <property type="entry name" value="Ser-Thr/Tyr_kinase_cat_dom"/>
</dbReference>
<keyword evidence="8 18" id="KW-0547">Nucleotide-binding</keyword>
<dbReference type="PROSITE" id="PS50011">
    <property type="entry name" value="PROTEIN_KINASE_DOM"/>
    <property type="match status" value="1"/>
</dbReference>
<dbReference type="GO" id="GO:0005024">
    <property type="term" value="F:transforming growth factor beta receptor activity"/>
    <property type="evidence" value="ECO:0007669"/>
    <property type="project" value="TreeGrafter"/>
</dbReference>
<evidence type="ECO:0000256" key="10">
    <source>
        <dbReference type="ARBA" id="ARBA00022840"/>
    </source>
</evidence>
<dbReference type="FunFam" id="1.10.510.10:FF:000487">
    <property type="entry name" value="Anti-Muellerian hormone type-2 receptor"/>
    <property type="match status" value="1"/>
</dbReference>
<keyword evidence="3 18" id="KW-0723">Serine/threonine-protein kinase</keyword>
<reference evidence="22 23" key="1">
    <citation type="journal article" date="2017" name="Nat. Ecol. Evol.">
        <title>Scallop genome provides insights into evolution of bilaterian karyotype and development.</title>
        <authorList>
            <person name="Wang S."/>
            <person name="Zhang J."/>
            <person name="Jiao W."/>
            <person name="Li J."/>
            <person name="Xun X."/>
            <person name="Sun Y."/>
            <person name="Guo X."/>
            <person name="Huan P."/>
            <person name="Dong B."/>
            <person name="Zhang L."/>
            <person name="Hu X."/>
            <person name="Sun X."/>
            <person name="Wang J."/>
            <person name="Zhao C."/>
            <person name="Wang Y."/>
            <person name="Wang D."/>
            <person name="Huang X."/>
            <person name="Wang R."/>
            <person name="Lv J."/>
            <person name="Li Y."/>
            <person name="Zhang Z."/>
            <person name="Liu B."/>
            <person name="Lu W."/>
            <person name="Hui Y."/>
            <person name="Liang J."/>
            <person name="Zhou Z."/>
            <person name="Hou R."/>
            <person name="Li X."/>
            <person name="Liu Y."/>
            <person name="Li H."/>
            <person name="Ning X."/>
            <person name="Lin Y."/>
            <person name="Zhao L."/>
            <person name="Xing Q."/>
            <person name="Dou J."/>
            <person name="Li Y."/>
            <person name="Mao J."/>
            <person name="Guo H."/>
            <person name="Dou H."/>
            <person name="Li T."/>
            <person name="Mu C."/>
            <person name="Jiang W."/>
            <person name="Fu Q."/>
            <person name="Fu X."/>
            <person name="Miao Y."/>
            <person name="Liu J."/>
            <person name="Yu Q."/>
            <person name="Li R."/>
            <person name="Liao H."/>
            <person name="Li X."/>
            <person name="Kong Y."/>
            <person name="Jiang Z."/>
            <person name="Chourrout D."/>
            <person name="Li R."/>
            <person name="Bao Z."/>
        </authorList>
    </citation>
    <scope>NUCLEOTIDE SEQUENCE [LARGE SCALE GENOMIC DNA]</scope>
    <source>
        <strain evidence="22 23">PY_sf001</strain>
    </source>
</reference>
<evidence type="ECO:0000256" key="8">
    <source>
        <dbReference type="ARBA" id="ARBA00022741"/>
    </source>
</evidence>
<feature type="chain" id="PRO_5012555461" description="Serine/threonine-protein kinase receptor" evidence="20">
    <location>
        <begin position="23"/>
        <end position="1236"/>
    </location>
</feature>
<dbReference type="PRINTS" id="PR00653">
    <property type="entry name" value="ACTIVIN2R"/>
</dbReference>
<evidence type="ECO:0000256" key="4">
    <source>
        <dbReference type="ARBA" id="ARBA00022679"/>
    </source>
</evidence>
<evidence type="ECO:0000256" key="11">
    <source>
        <dbReference type="ARBA" id="ARBA00022842"/>
    </source>
</evidence>
<dbReference type="GO" id="GO:0005524">
    <property type="term" value="F:ATP binding"/>
    <property type="evidence" value="ECO:0007669"/>
    <property type="project" value="UniProtKB-UniRule"/>
</dbReference>
<feature type="signal peptide" evidence="20">
    <location>
        <begin position="1"/>
        <end position="22"/>
    </location>
</feature>
<keyword evidence="6 18" id="KW-0479">Metal-binding</keyword>
<evidence type="ECO:0000313" key="22">
    <source>
        <dbReference type="EMBL" id="OWF35867.1"/>
    </source>
</evidence>
<evidence type="ECO:0000256" key="13">
    <source>
        <dbReference type="ARBA" id="ARBA00023136"/>
    </source>
</evidence>